<keyword evidence="2" id="KW-1185">Reference proteome</keyword>
<sequence length="225" mass="24674">MDTPSAMFALPGTKGEPWVYAFTGGRALRKVYQAENGGPTENWKDKNGNDHPHKFGDNCPQDYTNVWGHLAQKLGDGPDAAFARNARAHLLIVSKKYALTFNPNDRSEPSTAPLPKLDPDFSLSAASEFGHPDKVLLLGTSKGKATWCVWDVRAEDVSKPQEWPGRSAVNAAFWGAAGTGKKVLRVYAGNQETAHCPKLDKGVYSWPTVTAEEFWAPIYKNAPCR</sequence>
<evidence type="ECO:0000313" key="1">
    <source>
        <dbReference type="EMBL" id="MFB4195521.1"/>
    </source>
</evidence>
<dbReference type="Proteomes" id="UP001577267">
    <property type="component" value="Unassembled WGS sequence"/>
</dbReference>
<protein>
    <submittedName>
        <fullName evidence="1">Uncharacterized protein</fullName>
    </submittedName>
</protein>
<gene>
    <name evidence="1" type="ORF">ACE11A_14275</name>
</gene>
<organism evidence="1 2">
    <name type="scientific">Streptomyces carpaticus</name>
    <dbReference type="NCBI Taxonomy" id="285558"/>
    <lineage>
        <taxon>Bacteria</taxon>
        <taxon>Bacillati</taxon>
        <taxon>Actinomycetota</taxon>
        <taxon>Actinomycetes</taxon>
        <taxon>Kitasatosporales</taxon>
        <taxon>Streptomycetaceae</taxon>
        <taxon>Streptomyces</taxon>
    </lineage>
</organism>
<dbReference type="RefSeq" id="WP_375063467.1">
    <property type="nucleotide sequence ID" value="NZ_JBHGBT010000011.1"/>
</dbReference>
<dbReference type="EMBL" id="JBHGBT010000011">
    <property type="protein sequence ID" value="MFB4195521.1"/>
    <property type="molecule type" value="Genomic_DNA"/>
</dbReference>
<evidence type="ECO:0000313" key="2">
    <source>
        <dbReference type="Proteomes" id="UP001577267"/>
    </source>
</evidence>
<comment type="caution">
    <text evidence="1">The sequence shown here is derived from an EMBL/GenBank/DDBJ whole genome shotgun (WGS) entry which is preliminary data.</text>
</comment>
<reference evidence="1 2" key="1">
    <citation type="submission" date="2024-09" db="EMBL/GenBank/DDBJ databases">
        <title>Draft genome sequence of multifaceted antimicrobials producing Streptomyces sp. strain FH1.</title>
        <authorList>
            <person name="Hassan F."/>
            <person name="Ali H."/>
            <person name="Hassan N."/>
            <person name="Nawaz A."/>
        </authorList>
    </citation>
    <scope>NUCLEOTIDE SEQUENCE [LARGE SCALE GENOMIC DNA]</scope>
    <source>
        <strain evidence="1 2">FH1</strain>
    </source>
</reference>
<name>A0ABV4ZR77_9ACTN</name>
<proteinExistence type="predicted"/>
<accession>A0ABV4ZR77</accession>